<keyword evidence="2 5" id="KW-0812">Transmembrane</keyword>
<feature type="transmembrane region" description="Helical" evidence="5">
    <location>
        <begin position="64"/>
        <end position="83"/>
    </location>
</feature>
<evidence type="ECO:0000256" key="5">
    <source>
        <dbReference type="SAM" id="Phobius"/>
    </source>
</evidence>
<evidence type="ECO:0000313" key="8">
    <source>
        <dbReference type="Proteomes" id="UP000501003"/>
    </source>
</evidence>
<organism evidence="7 8">
    <name type="scientific">Aquiluna borgnonia</name>
    <dbReference type="NCBI Taxonomy" id="2499157"/>
    <lineage>
        <taxon>Bacteria</taxon>
        <taxon>Bacillati</taxon>
        <taxon>Actinomycetota</taxon>
        <taxon>Actinomycetes</taxon>
        <taxon>Micrococcales</taxon>
        <taxon>Microbacteriaceae</taxon>
        <taxon>Luna cluster</taxon>
        <taxon>Luna-1 subcluster</taxon>
        <taxon>Aquiluna</taxon>
    </lineage>
</organism>
<dbReference type="EMBL" id="CP054056">
    <property type="protein sequence ID" value="QKJ24918.1"/>
    <property type="molecule type" value="Genomic_DNA"/>
</dbReference>
<keyword evidence="3 5" id="KW-1133">Transmembrane helix</keyword>
<comment type="subcellular location">
    <subcellularLocation>
        <location evidence="1">Membrane</location>
        <topology evidence="1">Multi-pass membrane protein</topology>
    </subcellularLocation>
</comment>
<dbReference type="AlphaFoldDB" id="A0A7D4ULD6"/>
<evidence type="ECO:0000259" key="6">
    <source>
        <dbReference type="Pfam" id="PF13515"/>
    </source>
</evidence>
<dbReference type="KEGG" id="aqg:HRU87_01555"/>
<name>A0A7D4ULD6_9MICO</name>
<accession>A0A7D4ULD6</accession>
<feature type="transmembrane region" description="Helical" evidence="5">
    <location>
        <begin position="111"/>
        <end position="127"/>
    </location>
</feature>
<feature type="transmembrane region" description="Helical" evidence="5">
    <location>
        <begin position="39"/>
        <end position="57"/>
    </location>
</feature>
<dbReference type="InterPro" id="IPR049453">
    <property type="entry name" value="Memb_transporter_dom"/>
</dbReference>
<feature type="transmembrane region" description="Helical" evidence="5">
    <location>
        <begin position="12"/>
        <end position="33"/>
    </location>
</feature>
<dbReference type="GO" id="GO:0016020">
    <property type="term" value="C:membrane"/>
    <property type="evidence" value="ECO:0007669"/>
    <property type="project" value="UniProtKB-SubCell"/>
</dbReference>
<feature type="domain" description="Integral membrane bound transporter" evidence="6">
    <location>
        <begin position="32"/>
        <end position="150"/>
    </location>
</feature>
<protein>
    <submittedName>
        <fullName evidence="7">FUSC family protein</fullName>
    </submittedName>
</protein>
<evidence type="ECO:0000256" key="1">
    <source>
        <dbReference type="ARBA" id="ARBA00004141"/>
    </source>
</evidence>
<proteinExistence type="predicted"/>
<evidence type="ECO:0000256" key="3">
    <source>
        <dbReference type="ARBA" id="ARBA00022989"/>
    </source>
</evidence>
<dbReference type="Pfam" id="PF13515">
    <property type="entry name" value="FUSC_2"/>
    <property type="match status" value="1"/>
</dbReference>
<reference evidence="7 8" key="1">
    <citation type="submission" date="2020-05" db="EMBL/GenBank/DDBJ databases">
        <title>Aquirufa sp. strain 15G-AUS-rot a new Aquirufa species.</title>
        <authorList>
            <person name="Pitt A."/>
            <person name="Hahn M.W."/>
        </authorList>
    </citation>
    <scope>NUCLEOTIDE SEQUENCE [LARGE SCALE GENOMIC DNA]</scope>
    <source>
        <strain evidence="7 8">15G-AUS-rot</strain>
    </source>
</reference>
<gene>
    <name evidence="7" type="ORF">HRU87_01555</name>
</gene>
<evidence type="ECO:0000256" key="2">
    <source>
        <dbReference type="ARBA" id="ARBA00022692"/>
    </source>
</evidence>
<feature type="transmembrane region" description="Helical" evidence="5">
    <location>
        <begin position="133"/>
        <end position="154"/>
    </location>
</feature>
<dbReference type="RefSeq" id="WP_173493215.1">
    <property type="nucleotide sequence ID" value="NZ_CP054056.1"/>
</dbReference>
<keyword evidence="8" id="KW-1185">Reference proteome</keyword>
<evidence type="ECO:0000313" key="7">
    <source>
        <dbReference type="EMBL" id="QKJ24918.1"/>
    </source>
</evidence>
<sequence>MKADSRVVIHRVVDSLWQVMLITLASITSYSIAFLGFGHPVPLLAVTVAISSLGFARDTRPGRVATTALAMIIGVALSEVFLLTLGPGVWQLGVLISLALLIARVISPNPAFAITVAIQAVLVQLLTAPTGGVFARVIDGIIGALVALLVTALAPRNPIRLIRRDSRALFVVFKNTLAQLRTVLISGDGQAADDALAQIRQTQPLIDNWKSSLESAQAISRVSPFYRWAHKQMRDQKILLRGMDLATRNLRVVTRRIDFLMEDKRSRRELAELVTRFIAAVDLLEQSIDDFSIRAKAQKYLKKLIRELDPNFPGLELTLGDKVVLMQLRPMAVDLAMAAGMPGEVARGLLPKVD</sequence>
<dbReference type="Proteomes" id="UP000501003">
    <property type="component" value="Chromosome"/>
</dbReference>
<keyword evidence="4 5" id="KW-0472">Membrane</keyword>
<evidence type="ECO:0000256" key="4">
    <source>
        <dbReference type="ARBA" id="ARBA00023136"/>
    </source>
</evidence>